<sequence>NFHPVAHHSSLSLKLHFRRIRQSGFRTGKRVGVRRKARNTVHAEVGGAYESIANENVGLIGRD</sequence>
<name>A0A0C9WMY3_9AGAR</name>
<dbReference type="Proteomes" id="UP000054477">
    <property type="component" value="Unassembled WGS sequence"/>
</dbReference>
<feature type="non-terminal residue" evidence="1">
    <location>
        <position position="63"/>
    </location>
</feature>
<reference evidence="1 2" key="1">
    <citation type="submission" date="2014-04" db="EMBL/GenBank/DDBJ databases">
        <authorList>
            <consortium name="DOE Joint Genome Institute"/>
            <person name="Kuo A."/>
            <person name="Kohler A."/>
            <person name="Nagy L.G."/>
            <person name="Floudas D."/>
            <person name="Copeland A."/>
            <person name="Barry K.W."/>
            <person name="Cichocki N."/>
            <person name="Veneault-Fourrey C."/>
            <person name="LaButti K."/>
            <person name="Lindquist E.A."/>
            <person name="Lipzen A."/>
            <person name="Lundell T."/>
            <person name="Morin E."/>
            <person name="Murat C."/>
            <person name="Sun H."/>
            <person name="Tunlid A."/>
            <person name="Henrissat B."/>
            <person name="Grigoriev I.V."/>
            <person name="Hibbett D.S."/>
            <person name="Martin F."/>
            <person name="Nordberg H.P."/>
            <person name="Cantor M.N."/>
            <person name="Hua S.X."/>
        </authorList>
    </citation>
    <scope>NUCLEOTIDE SEQUENCE [LARGE SCALE GENOMIC DNA]</scope>
    <source>
        <strain evidence="1 2">LaAM-08-1</strain>
    </source>
</reference>
<protein>
    <submittedName>
        <fullName evidence="1">Unplaced genomic scaffold K443scaffold_466, whole genome shotgun sequence</fullName>
    </submittedName>
</protein>
<gene>
    <name evidence="1" type="ORF">K443DRAFT_686022</name>
</gene>
<evidence type="ECO:0000313" key="2">
    <source>
        <dbReference type="Proteomes" id="UP000054477"/>
    </source>
</evidence>
<reference evidence="2" key="2">
    <citation type="submission" date="2015-01" db="EMBL/GenBank/DDBJ databases">
        <title>Evolutionary Origins and Diversification of the Mycorrhizal Mutualists.</title>
        <authorList>
            <consortium name="DOE Joint Genome Institute"/>
            <consortium name="Mycorrhizal Genomics Consortium"/>
            <person name="Kohler A."/>
            <person name="Kuo A."/>
            <person name="Nagy L.G."/>
            <person name="Floudas D."/>
            <person name="Copeland A."/>
            <person name="Barry K.W."/>
            <person name="Cichocki N."/>
            <person name="Veneault-Fourrey C."/>
            <person name="LaButti K."/>
            <person name="Lindquist E.A."/>
            <person name="Lipzen A."/>
            <person name="Lundell T."/>
            <person name="Morin E."/>
            <person name="Murat C."/>
            <person name="Riley R."/>
            <person name="Ohm R."/>
            <person name="Sun H."/>
            <person name="Tunlid A."/>
            <person name="Henrissat B."/>
            <person name="Grigoriev I.V."/>
            <person name="Hibbett D.S."/>
            <person name="Martin F."/>
        </authorList>
    </citation>
    <scope>NUCLEOTIDE SEQUENCE [LARGE SCALE GENOMIC DNA]</scope>
    <source>
        <strain evidence="2">LaAM-08-1</strain>
    </source>
</reference>
<proteinExistence type="predicted"/>
<evidence type="ECO:0000313" key="1">
    <source>
        <dbReference type="EMBL" id="KIJ91480.1"/>
    </source>
</evidence>
<feature type="non-terminal residue" evidence="1">
    <location>
        <position position="1"/>
    </location>
</feature>
<organism evidence="1 2">
    <name type="scientific">Laccaria amethystina LaAM-08-1</name>
    <dbReference type="NCBI Taxonomy" id="1095629"/>
    <lineage>
        <taxon>Eukaryota</taxon>
        <taxon>Fungi</taxon>
        <taxon>Dikarya</taxon>
        <taxon>Basidiomycota</taxon>
        <taxon>Agaricomycotina</taxon>
        <taxon>Agaricomycetes</taxon>
        <taxon>Agaricomycetidae</taxon>
        <taxon>Agaricales</taxon>
        <taxon>Agaricineae</taxon>
        <taxon>Hydnangiaceae</taxon>
        <taxon>Laccaria</taxon>
    </lineage>
</organism>
<dbReference type="HOGENOM" id="CLU_2892043_0_0_1"/>
<dbReference type="AlphaFoldDB" id="A0A0C9WMY3"/>
<dbReference type="EMBL" id="KN839001">
    <property type="protein sequence ID" value="KIJ91480.1"/>
    <property type="molecule type" value="Genomic_DNA"/>
</dbReference>
<keyword evidence="2" id="KW-1185">Reference proteome</keyword>
<accession>A0A0C9WMY3</accession>